<keyword evidence="1" id="KW-0812">Transmembrane</keyword>
<dbReference type="AlphaFoldDB" id="A0A5S9QRB6"/>
<evidence type="ECO:0000313" key="3">
    <source>
        <dbReference type="EMBL" id="CAA0124622.1"/>
    </source>
</evidence>
<evidence type="ECO:0000313" key="4">
    <source>
        <dbReference type="Proteomes" id="UP000434580"/>
    </source>
</evidence>
<gene>
    <name evidence="2" type="ORF">DPBNPPHM_02666</name>
    <name evidence="3" type="ORF">OPDIPICF_03177</name>
</gene>
<sequence>MDLDINTVRSILTLLLFIGFVTLCLLVIVRERHAYDDAAEIPFKEPDNNE</sequence>
<dbReference type="Proteomes" id="UP000434580">
    <property type="component" value="Unassembled WGS sequence"/>
</dbReference>
<accession>A0A5S9QRB6</accession>
<dbReference type="Proteomes" id="UP000441399">
    <property type="component" value="Unassembled WGS sequence"/>
</dbReference>
<reference evidence="4 5" key="1">
    <citation type="submission" date="2019-11" db="EMBL/GenBank/DDBJ databases">
        <authorList>
            <person name="Holert J."/>
        </authorList>
    </citation>
    <scope>NUCLEOTIDE SEQUENCE [LARGE SCALE GENOMIC DNA]</scope>
    <source>
        <strain evidence="2">BC5_2</strain>
        <strain evidence="3">SB11_3</strain>
    </source>
</reference>
<keyword evidence="5" id="KW-1185">Reference proteome</keyword>
<evidence type="ECO:0000313" key="5">
    <source>
        <dbReference type="Proteomes" id="UP000441399"/>
    </source>
</evidence>
<dbReference type="EMBL" id="CACSII010000021">
    <property type="protein sequence ID" value="CAA0121004.1"/>
    <property type="molecule type" value="Genomic_DNA"/>
</dbReference>
<proteinExistence type="predicted"/>
<name>A0A5S9QRB6_9GAMM</name>
<keyword evidence="1" id="KW-1133">Transmembrane helix</keyword>
<dbReference type="OrthoDB" id="6402501at2"/>
<evidence type="ECO:0000256" key="1">
    <source>
        <dbReference type="SAM" id="Phobius"/>
    </source>
</evidence>
<evidence type="ECO:0000313" key="2">
    <source>
        <dbReference type="EMBL" id="CAA0121004.1"/>
    </source>
</evidence>
<protein>
    <recommendedName>
        <fullName evidence="6">Cbb3-type cytochrome oxidase component FixQ</fullName>
    </recommendedName>
</protein>
<feature type="transmembrane region" description="Helical" evidence="1">
    <location>
        <begin position="12"/>
        <end position="29"/>
    </location>
</feature>
<organism evidence="2 4">
    <name type="scientific">BD1-7 clade bacterium</name>
    <dbReference type="NCBI Taxonomy" id="2029982"/>
    <lineage>
        <taxon>Bacteria</taxon>
        <taxon>Pseudomonadati</taxon>
        <taxon>Pseudomonadota</taxon>
        <taxon>Gammaproteobacteria</taxon>
        <taxon>Cellvibrionales</taxon>
        <taxon>Spongiibacteraceae</taxon>
        <taxon>BD1-7 clade</taxon>
    </lineage>
</organism>
<evidence type="ECO:0008006" key="6">
    <source>
        <dbReference type="Google" id="ProtNLM"/>
    </source>
</evidence>
<dbReference type="EMBL" id="CACSIO010000060">
    <property type="protein sequence ID" value="CAA0124622.1"/>
    <property type="molecule type" value="Genomic_DNA"/>
</dbReference>
<keyword evidence="1" id="KW-0472">Membrane</keyword>